<comment type="caution">
    <text evidence="1">The sequence shown here is derived from an EMBL/GenBank/DDBJ whole genome shotgun (WGS) entry which is preliminary data.</text>
</comment>
<sequence>MGLVFELNLGAPRNLAVSVDDLLEDVDEVAPVVTDRVSETGDVVAVAVAV</sequence>
<proteinExistence type="predicted"/>
<dbReference type="Proteomes" id="UP000614221">
    <property type="component" value="Unassembled WGS sequence"/>
</dbReference>
<evidence type="ECO:0000313" key="2">
    <source>
        <dbReference type="Proteomes" id="UP000614221"/>
    </source>
</evidence>
<reference evidence="1" key="2">
    <citation type="submission" date="2020-09" db="EMBL/GenBank/DDBJ databases">
        <authorList>
            <person name="Sun Q."/>
            <person name="Ohkuma M."/>
        </authorList>
    </citation>
    <scope>NUCLEOTIDE SEQUENCE</scope>
    <source>
        <strain evidence="1">JCM 19018</strain>
    </source>
</reference>
<evidence type="ECO:0000313" key="1">
    <source>
        <dbReference type="EMBL" id="GGK79005.1"/>
    </source>
</evidence>
<organism evidence="1 2">
    <name type="scientific">Haloarcula sebkhae</name>
    <dbReference type="NCBI Taxonomy" id="932660"/>
    <lineage>
        <taxon>Archaea</taxon>
        <taxon>Methanobacteriati</taxon>
        <taxon>Methanobacteriota</taxon>
        <taxon>Stenosarchaea group</taxon>
        <taxon>Halobacteria</taxon>
        <taxon>Halobacteriales</taxon>
        <taxon>Haloarculaceae</taxon>
        <taxon>Haloarcula</taxon>
    </lineage>
</organism>
<dbReference type="EMBL" id="BMPD01000007">
    <property type="protein sequence ID" value="GGK79005.1"/>
    <property type="molecule type" value="Genomic_DNA"/>
</dbReference>
<dbReference type="AlphaFoldDB" id="A0A830ENC1"/>
<accession>A0A830ENC1</accession>
<reference evidence="1" key="1">
    <citation type="journal article" date="2014" name="Int. J. Syst. Evol. Microbiol.">
        <title>Complete genome sequence of Corynebacterium casei LMG S-19264T (=DSM 44701T), isolated from a smear-ripened cheese.</title>
        <authorList>
            <consortium name="US DOE Joint Genome Institute (JGI-PGF)"/>
            <person name="Walter F."/>
            <person name="Albersmeier A."/>
            <person name="Kalinowski J."/>
            <person name="Ruckert C."/>
        </authorList>
    </citation>
    <scope>NUCLEOTIDE SEQUENCE</scope>
    <source>
        <strain evidence="1">JCM 19018</strain>
    </source>
</reference>
<gene>
    <name evidence="1" type="ORF">GCM10009067_34110</name>
</gene>
<protein>
    <submittedName>
        <fullName evidence="1">Uncharacterized protein</fullName>
    </submittedName>
</protein>
<name>A0A830ENC1_9EURY</name>